<reference evidence="4" key="1">
    <citation type="submission" date="2020-11" db="EMBL/GenBank/DDBJ databases">
        <authorList>
            <consortium name="DOE Joint Genome Institute"/>
            <person name="Ahrendt S."/>
            <person name="Riley R."/>
            <person name="Andreopoulos W."/>
            <person name="Labutti K."/>
            <person name="Pangilinan J."/>
            <person name="Ruiz-Duenas F.J."/>
            <person name="Barrasa J.M."/>
            <person name="Sanchez-Garcia M."/>
            <person name="Camarero S."/>
            <person name="Miyauchi S."/>
            <person name="Serrano A."/>
            <person name="Linde D."/>
            <person name="Babiker R."/>
            <person name="Drula E."/>
            <person name="Ayuso-Fernandez I."/>
            <person name="Pacheco R."/>
            <person name="Padilla G."/>
            <person name="Ferreira P."/>
            <person name="Barriuso J."/>
            <person name="Kellner H."/>
            <person name="Castanera R."/>
            <person name="Alfaro M."/>
            <person name="Ramirez L."/>
            <person name="Pisabarro A.G."/>
            <person name="Kuo A."/>
            <person name="Tritt A."/>
            <person name="Lipzen A."/>
            <person name="He G."/>
            <person name="Yan M."/>
            <person name="Ng V."/>
            <person name="Cullen D."/>
            <person name="Martin F."/>
            <person name="Rosso M.-N."/>
            <person name="Henrissat B."/>
            <person name="Hibbett D."/>
            <person name="Martinez A.T."/>
            <person name="Grigoriev I.V."/>
        </authorList>
    </citation>
    <scope>NUCLEOTIDE SEQUENCE</scope>
    <source>
        <strain evidence="4">MF-IS2</strain>
    </source>
</reference>
<feature type="signal peptide" evidence="2">
    <location>
        <begin position="1"/>
        <end position="23"/>
    </location>
</feature>
<dbReference type="SUPFAM" id="SSF50685">
    <property type="entry name" value="Barwin-like endoglucanases"/>
    <property type="match status" value="1"/>
</dbReference>
<keyword evidence="1 2" id="KW-0732">Signal</keyword>
<dbReference type="PANTHER" id="PTHR31836">
    <property type="match status" value="1"/>
</dbReference>
<dbReference type="Gene3D" id="2.40.40.10">
    <property type="entry name" value="RlpA-like domain"/>
    <property type="match status" value="1"/>
</dbReference>
<protein>
    <recommendedName>
        <fullName evidence="3">RlpA-like protein double-psi beta-barrel domain-containing protein</fullName>
    </recommendedName>
</protein>
<dbReference type="PANTHER" id="PTHR31836:SF28">
    <property type="entry name" value="SRCR DOMAIN-CONTAINING PROTEIN-RELATED"/>
    <property type="match status" value="1"/>
</dbReference>
<evidence type="ECO:0000256" key="1">
    <source>
        <dbReference type="ARBA" id="ARBA00022729"/>
    </source>
</evidence>
<organism evidence="4 5">
    <name type="scientific">Macrolepiota fuliginosa MF-IS2</name>
    <dbReference type="NCBI Taxonomy" id="1400762"/>
    <lineage>
        <taxon>Eukaryota</taxon>
        <taxon>Fungi</taxon>
        <taxon>Dikarya</taxon>
        <taxon>Basidiomycota</taxon>
        <taxon>Agaricomycotina</taxon>
        <taxon>Agaricomycetes</taxon>
        <taxon>Agaricomycetidae</taxon>
        <taxon>Agaricales</taxon>
        <taxon>Agaricineae</taxon>
        <taxon>Agaricaceae</taxon>
        <taxon>Macrolepiota</taxon>
    </lineage>
</organism>
<gene>
    <name evidence="4" type="ORF">P691DRAFT_757705</name>
</gene>
<sequence>MQPSTALFALVFTYVSLFSSVAAFKGDATYYYPGLGACGHTNKGSDLVAALPTAKYGHGDHCGKKIGIHYGGKYVQATVVDLCPGCAPNDIDVSPSTFSHLANKALGRIKVDWQFL</sequence>
<feature type="chain" id="PRO_5040314779" description="RlpA-like protein double-psi beta-barrel domain-containing protein" evidence="2">
    <location>
        <begin position="24"/>
        <end position="116"/>
    </location>
</feature>
<evidence type="ECO:0000256" key="2">
    <source>
        <dbReference type="SAM" id="SignalP"/>
    </source>
</evidence>
<dbReference type="EMBL" id="MU151093">
    <property type="protein sequence ID" value="KAF9451015.1"/>
    <property type="molecule type" value="Genomic_DNA"/>
</dbReference>
<dbReference type="OrthoDB" id="406505at2759"/>
<dbReference type="CDD" id="cd22191">
    <property type="entry name" value="DPBB_RlpA_EXP_N-like"/>
    <property type="match status" value="1"/>
</dbReference>
<dbReference type="AlphaFoldDB" id="A0A9P6C6M6"/>
<evidence type="ECO:0000259" key="3">
    <source>
        <dbReference type="Pfam" id="PF03330"/>
    </source>
</evidence>
<evidence type="ECO:0000313" key="5">
    <source>
        <dbReference type="Proteomes" id="UP000807342"/>
    </source>
</evidence>
<keyword evidence="5" id="KW-1185">Reference proteome</keyword>
<dbReference type="InterPro" id="IPR051477">
    <property type="entry name" value="Expansin_CellWall"/>
</dbReference>
<evidence type="ECO:0000313" key="4">
    <source>
        <dbReference type="EMBL" id="KAF9451015.1"/>
    </source>
</evidence>
<dbReference type="Proteomes" id="UP000807342">
    <property type="component" value="Unassembled WGS sequence"/>
</dbReference>
<accession>A0A9P6C6M6</accession>
<dbReference type="InterPro" id="IPR036908">
    <property type="entry name" value="RlpA-like_sf"/>
</dbReference>
<feature type="domain" description="RlpA-like protein double-psi beta-barrel" evidence="3">
    <location>
        <begin position="25"/>
        <end position="112"/>
    </location>
</feature>
<dbReference type="Pfam" id="PF03330">
    <property type="entry name" value="DPBB_1"/>
    <property type="match status" value="1"/>
</dbReference>
<proteinExistence type="predicted"/>
<name>A0A9P6C6M6_9AGAR</name>
<dbReference type="InterPro" id="IPR009009">
    <property type="entry name" value="RlpA-like_DPBB"/>
</dbReference>
<comment type="caution">
    <text evidence="4">The sequence shown here is derived from an EMBL/GenBank/DDBJ whole genome shotgun (WGS) entry which is preliminary data.</text>
</comment>